<keyword evidence="8" id="KW-1185">Reference proteome</keyword>
<dbReference type="PANTHER" id="PTHR13929">
    <property type="entry name" value="1,4-DIHYDROXY-2-NAPHTHOATE OCTAPRENYLTRANSFERASE"/>
    <property type="match status" value="1"/>
</dbReference>
<evidence type="ECO:0000313" key="7">
    <source>
        <dbReference type="EMBL" id="GAP15195.1"/>
    </source>
</evidence>
<keyword evidence="2 7" id="KW-0808">Transferase</keyword>
<proteinExistence type="predicted"/>
<accession>A0A0S7BMG6</accession>
<keyword evidence="5 6" id="KW-0472">Membrane</keyword>
<evidence type="ECO:0000256" key="4">
    <source>
        <dbReference type="ARBA" id="ARBA00022989"/>
    </source>
</evidence>
<keyword evidence="4 6" id="KW-1133">Transmembrane helix</keyword>
<dbReference type="STRING" id="360412.LARV_02977"/>
<organism evidence="7">
    <name type="scientific">Longilinea arvoryzae</name>
    <dbReference type="NCBI Taxonomy" id="360412"/>
    <lineage>
        <taxon>Bacteria</taxon>
        <taxon>Bacillati</taxon>
        <taxon>Chloroflexota</taxon>
        <taxon>Anaerolineae</taxon>
        <taxon>Anaerolineales</taxon>
        <taxon>Anaerolineaceae</taxon>
        <taxon>Longilinea</taxon>
    </lineage>
</organism>
<dbReference type="GO" id="GO:0042371">
    <property type="term" value="P:vitamin K biosynthetic process"/>
    <property type="evidence" value="ECO:0007669"/>
    <property type="project" value="TreeGrafter"/>
</dbReference>
<dbReference type="PANTHER" id="PTHR13929:SF0">
    <property type="entry name" value="UBIA PRENYLTRANSFERASE DOMAIN-CONTAINING PROTEIN 1"/>
    <property type="match status" value="1"/>
</dbReference>
<gene>
    <name evidence="7" type="ORF">LARV_02977</name>
</gene>
<dbReference type="InterPro" id="IPR000537">
    <property type="entry name" value="UbiA_prenyltransferase"/>
</dbReference>
<sequence>MNASPWKQLLRIARPWVLLGCLIFYAIGAGIAHFLGRPIDLSIYLIGQVCVLLLAFSASYLNEYFSMLEYPILRRNPNRSTDEFFRLRNALIQAAAVALTAGAVLTVMLFSQGVRGPAVVIYLGIGFLLEFFYAVPPLRLAKSGYGELVTALFITGITPALAFTFQTGEAHRLLILLTFPFTAMFIAAELAIELETYYSDIKEGRKTLMVAVGWQRGMNLHNILILVSYLLIGLAAVLRLPWPLTWPMLATLPVGLFQIWQIWQINNGQKPRWRLLQITALATLGIMAYLIAFALWIG</sequence>
<protein>
    <submittedName>
        <fullName evidence="7">1,4-dihydroxy-2-naphthoate octaprenyltransferase</fullName>
    </submittedName>
</protein>
<evidence type="ECO:0000313" key="8">
    <source>
        <dbReference type="Proteomes" id="UP000055060"/>
    </source>
</evidence>
<feature type="transmembrane region" description="Helical" evidence="6">
    <location>
        <begin position="116"/>
        <end position="136"/>
    </location>
</feature>
<dbReference type="EMBL" id="DF967972">
    <property type="protein sequence ID" value="GAP15195.1"/>
    <property type="molecule type" value="Genomic_DNA"/>
</dbReference>
<feature type="transmembrane region" description="Helical" evidence="6">
    <location>
        <begin position="275"/>
        <end position="297"/>
    </location>
</feature>
<feature type="transmembrane region" description="Helical" evidence="6">
    <location>
        <begin position="148"/>
        <end position="167"/>
    </location>
</feature>
<feature type="transmembrane region" description="Helical" evidence="6">
    <location>
        <begin position="90"/>
        <end position="110"/>
    </location>
</feature>
<dbReference type="AlphaFoldDB" id="A0A0S7BMG6"/>
<feature type="transmembrane region" description="Helical" evidence="6">
    <location>
        <begin position="173"/>
        <end position="198"/>
    </location>
</feature>
<dbReference type="OrthoDB" id="162102at2"/>
<name>A0A0S7BMG6_9CHLR</name>
<evidence type="ECO:0000256" key="1">
    <source>
        <dbReference type="ARBA" id="ARBA00004141"/>
    </source>
</evidence>
<evidence type="ECO:0000256" key="3">
    <source>
        <dbReference type="ARBA" id="ARBA00022692"/>
    </source>
</evidence>
<dbReference type="InterPro" id="IPR026046">
    <property type="entry name" value="UBIAD1"/>
</dbReference>
<dbReference type="GO" id="GO:0004659">
    <property type="term" value="F:prenyltransferase activity"/>
    <property type="evidence" value="ECO:0007669"/>
    <property type="project" value="InterPro"/>
</dbReference>
<evidence type="ECO:0000256" key="6">
    <source>
        <dbReference type="SAM" id="Phobius"/>
    </source>
</evidence>
<feature type="transmembrane region" description="Helical" evidence="6">
    <location>
        <begin position="219"/>
        <end position="238"/>
    </location>
</feature>
<dbReference type="GO" id="GO:0009234">
    <property type="term" value="P:menaquinone biosynthetic process"/>
    <property type="evidence" value="ECO:0007669"/>
    <property type="project" value="TreeGrafter"/>
</dbReference>
<evidence type="ECO:0000256" key="5">
    <source>
        <dbReference type="ARBA" id="ARBA00023136"/>
    </source>
</evidence>
<evidence type="ECO:0000256" key="2">
    <source>
        <dbReference type="ARBA" id="ARBA00022679"/>
    </source>
</evidence>
<dbReference type="Proteomes" id="UP000055060">
    <property type="component" value="Unassembled WGS sequence"/>
</dbReference>
<feature type="transmembrane region" description="Helical" evidence="6">
    <location>
        <begin position="244"/>
        <end position="263"/>
    </location>
</feature>
<reference evidence="7" key="1">
    <citation type="submission" date="2015-07" db="EMBL/GenBank/DDBJ databases">
        <title>Draft Genome Sequences of Anaerolinea thermolimosa IMO-1, Bellilinea caldifistulae GOMI-1, Leptolinea tardivitalis YMTK-2, Levilinea saccharolytica KIBI-1,Longilinea arvoryzae KOME-1, Previously Described as Members of the Anaerolineaceae (Chloroflexi).</title>
        <authorList>
            <person name="Sekiguchi Y."/>
            <person name="Ohashi A."/>
            <person name="Matsuura N."/>
            <person name="Tourlousse M.D."/>
        </authorList>
    </citation>
    <scope>NUCLEOTIDE SEQUENCE [LARGE SCALE GENOMIC DNA]</scope>
    <source>
        <strain evidence="7">KOME-1</strain>
    </source>
</reference>
<keyword evidence="3 6" id="KW-0812">Transmembrane</keyword>
<dbReference type="RefSeq" id="WP_075074385.1">
    <property type="nucleotide sequence ID" value="NZ_DF967972.1"/>
</dbReference>
<comment type="subcellular location">
    <subcellularLocation>
        <location evidence="1">Membrane</location>
        <topology evidence="1">Multi-pass membrane protein</topology>
    </subcellularLocation>
</comment>
<feature type="transmembrane region" description="Helical" evidence="6">
    <location>
        <begin position="12"/>
        <end position="35"/>
    </location>
</feature>
<dbReference type="CDD" id="cd13962">
    <property type="entry name" value="PT_UbiA_UBIAD1"/>
    <property type="match status" value="1"/>
</dbReference>
<dbReference type="GO" id="GO:0016020">
    <property type="term" value="C:membrane"/>
    <property type="evidence" value="ECO:0007669"/>
    <property type="project" value="UniProtKB-SubCell"/>
</dbReference>
<feature type="transmembrane region" description="Helical" evidence="6">
    <location>
        <begin position="41"/>
        <end position="61"/>
    </location>
</feature>
<dbReference type="Pfam" id="PF01040">
    <property type="entry name" value="UbiA"/>
    <property type="match status" value="1"/>
</dbReference>